<evidence type="ECO:0000313" key="2">
    <source>
        <dbReference type="Proteomes" id="UP000277803"/>
    </source>
</evidence>
<accession>A0A3A6WAU1</accession>
<organism evidence="1 2">
    <name type="scientific">Veillonella atypica</name>
    <dbReference type="NCBI Taxonomy" id="39777"/>
    <lineage>
        <taxon>Bacteria</taxon>
        <taxon>Bacillati</taxon>
        <taxon>Bacillota</taxon>
        <taxon>Negativicutes</taxon>
        <taxon>Veillonellales</taxon>
        <taxon>Veillonellaceae</taxon>
        <taxon>Veillonella</taxon>
    </lineage>
</organism>
<gene>
    <name evidence="1" type="ORF">D2965_08410</name>
</gene>
<dbReference type="Proteomes" id="UP000277803">
    <property type="component" value="Unassembled WGS sequence"/>
</dbReference>
<comment type="caution">
    <text evidence="1">The sequence shown here is derived from an EMBL/GenBank/DDBJ whole genome shotgun (WGS) entry which is preliminary data.</text>
</comment>
<protein>
    <submittedName>
        <fullName evidence="1">Uncharacterized protein</fullName>
    </submittedName>
</protein>
<dbReference type="EMBL" id="QXZZ01000036">
    <property type="protein sequence ID" value="RJY49978.1"/>
    <property type="molecule type" value="Genomic_DNA"/>
</dbReference>
<name>A0A3A6WAU1_9FIRM</name>
<proteinExistence type="predicted"/>
<evidence type="ECO:0000313" key="1">
    <source>
        <dbReference type="EMBL" id="RJY49978.1"/>
    </source>
</evidence>
<reference evidence="1 2" key="1">
    <citation type="submission" date="2018-09" db="EMBL/GenBank/DDBJ databases">
        <title>Genome sequence of Veillonella atypica isolated from periodontal Korean patients.</title>
        <authorList>
            <person name="Lee J.-H."/>
            <person name="Moon J.-H."/>
            <person name="Shin S.-Y."/>
        </authorList>
    </citation>
    <scope>NUCLEOTIDE SEQUENCE [LARGE SCALE GENOMIC DNA]</scope>
    <source>
        <strain evidence="1 2">KHUD_V1</strain>
    </source>
</reference>
<dbReference type="AlphaFoldDB" id="A0A3A6WAU1"/>
<sequence length="80" mass="9498">MKLNKELQEVLAVVLIDEQLGDLIDDWGITRYLPTEELKKKNEEFYLCLVQYKELLNQWAEKNLVREETDGDKEKDKAIN</sequence>
<dbReference type="RefSeq" id="WP_119982875.1">
    <property type="nucleotide sequence ID" value="NZ_QXZZ01000036.1"/>
</dbReference>